<dbReference type="InterPro" id="IPR001138">
    <property type="entry name" value="Zn2Cys6_DnaBD"/>
</dbReference>
<dbReference type="PROSITE" id="PS50048">
    <property type="entry name" value="ZN2_CY6_FUNGAL_2"/>
    <property type="match status" value="1"/>
</dbReference>
<keyword evidence="4" id="KW-1185">Reference proteome</keyword>
<dbReference type="SMART" id="SM00066">
    <property type="entry name" value="GAL4"/>
    <property type="match status" value="1"/>
</dbReference>
<dbReference type="PROSITE" id="PS00463">
    <property type="entry name" value="ZN2_CY6_FUNGAL_1"/>
    <property type="match status" value="1"/>
</dbReference>
<comment type="caution">
    <text evidence="3">The sequence shown here is derived from an EMBL/GenBank/DDBJ whole genome shotgun (WGS) entry which is preliminary data.</text>
</comment>
<organism evidence="3 4">
    <name type="scientific">Cetraspora pellucida</name>
    <dbReference type="NCBI Taxonomy" id="1433469"/>
    <lineage>
        <taxon>Eukaryota</taxon>
        <taxon>Fungi</taxon>
        <taxon>Fungi incertae sedis</taxon>
        <taxon>Mucoromycota</taxon>
        <taxon>Glomeromycotina</taxon>
        <taxon>Glomeromycetes</taxon>
        <taxon>Diversisporales</taxon>
        <taxon>Gigasporaceae</taxon>
        <taxon>Cetraspora</taxon>
    </lineage>
</organism>
<dbReference type="Pfam" id="PF00172">
    <property type="entry name" value="Zn_clus"/>
    <property type="match status" value="1"/>
</dbReference>
<gene>
    <name evidence="3" type="ORF">CPELLU_LOCUS4645</name>
</gene>
<dbReference type="GO" id="GO:0008270">
    <property type="term" value="F:zinc ion binding"/>
    <property type="evidence" value="ECO:0007669"/>
    <property type="project" value="InterPro"/>
</dbReference>
<dbReference type="OrthoDB" id="4150019at2759"/>
<feature type="region of interest" description="Disordered" evidence="1">
    <location>
        <begin position="169"/>
        <end position="189"/>
    </location>
</feature>
<evidence type="ECO:0000313" key="3">
    <source>
        <dbReference type="EMBL" id="CAG8548695.1"/>
    </source>
</evidence>
<protein>
    <submittedName>
        <fullName evidence="3">8400_t:CDS:1</fullName>
    </submittedName>
</protein>
<dbReference type="GO" id="GO:0000981">
    <property type="term" value="F:DNA-binding transcription factor activity, RNA polymerase II-specific"/>
    <property type="evidence" value="ECO:0007669"/>
    <property type="project" value="InterPro"/>
</dbReference>
<feature type="compositionally biased region" description="Polar residues" evidence="1">
    <location>
        <begin position="177"/>
        <end position="189"/>
    </location>
</feature>
<feature type="domain" description="Zn(2)-C6 fungal-type" evidence="2">
    <location>
        <begin position="23"/>
        <end position="55"/>
    </location>
</feature>
<reference evidence="3" key="1">
    <citation type="submission" date="2021-06" db="EMBL/GenBank/DDBJ databases">
        <authorList>
            <person name="Kallberg Y."/>
            <person name="Tangrot J."/>
            <person name="Rosling A."/>
        </authorList>
    </citation>
    <scope>NUCLEOTIDE SEQUENCE</scope>
    <source>
        <strain evidence="3">FL966</strain>
    </source>
</reference>
<evidence type="ECO:0000313" key="4">
    <source>
        <dbReference type="Proteomes" id="UP000789759"/>
    </source>
</evidence>
<dbReference type="AlphaFoldDB" id="A0A9N9FQ68"/>
<dbReference type="SUPFAM" id="SSF57701">
    <property type="entry name" value="Zn2/Cys6 DNA-binding domain"/>
    <property type="match status" value="1"/>
</dbReference>
<proteinExistence type="predicted"/>
<evidence type="ECO:0000256" key="1">
    <source>
        <dbReference type="SAM" id="MobiDB-lite"/>
    </source>
</evidence>
<dbReference type="InterPro" id="IPR036864">
    <property type="entry name" value="Zn2-C6_fun-type_DNA-bd_sf"/>
</dbReference>
<dbReference type="EMBL" id="CAJVQA010002482">
    <property type="protein sequence ID" value="CAG8548695.1"/>
    <property type="molecule type" value="Genomic_DNA"/>
</dbReference>
<sequence length="189" mass="21210">MPPQKKRTNTTVACTKRTNTTVACTNCRKRHEKCNKPSGEDKCTNCNKRNLDCTLIEGNKRGPKSAADAYQNTFMSNSSFIHDEYTSNNDQNIMSSLNFSPNSFSANDSLSHLYNHSNTTVINDNAYETTEATETIEIFQNTQPPLYSHDYDQNISSFSTNDLNGSFHIDPLDEATESSQNCNRLAQNV</sequence>
<dbReference type="CDD" id="cd00067">
    <property type="entry name" value="GAL4"/>
    <property type="match status" value="1"/>
</dbReference>
<name>A0A9N9FQ68_9GLOM</name>
<accession>A0A9N9FQ68</accession>
<evidence type="ECO:0000259" key="2">
    <source>
        <dbReference type="PROSITE" id="PS50048"/>
    </source>
</evidence>
<dbReference type="Gene3D" id="4.10.240.10">
    <property type="entry name" value="Zn(2)-C6 fungal-type DNA-binding domain"/>
    <property type="match status" value="1"/>
</dbReference>
<dbReference type="Proteomes" id="UP000789759">
    <property type="component" value="Unassembled WGS sequence"/>
</dbReference>